<dbReference type="Proteomes" id="UP001595812">
    <property type="component" value="Unassembled WGS sequence"/>
</dbReference>
<dbReference type="InterPro" id="IPR035901">
    <property type="entry name" value="GIY-YIG_endonuc_sf"/>
</dbReference>
<dbReference type="SUPFAM" id="SSF82771">
    <property type="entry name" value="GIY-YIG endonuclease"/>
    <property type="match status" value="1"/>
</dbReference>
<dbReference type="Gene3D" id="3.40.1440.10">
    <property type="entry name" value="GIY-YIG endonuclease"/>
    <property type="match status" value="1"/>
</dbReference>
<dbReference type="InterPro" id="IPR000305">
    <property type="entry name" value="GIY-YIG_endonuc"/>
</dbReference>
<organism evidence="2 3">
    <name type="scientific">Winogradskyella maritima</name>
    <dbReference type="NCBI Taxonomy" id="1517766"/>
    <lineage>
        <taxon>Bacteria</taxon>
        <taxon>Pseudomonadati</taxon>
        <taxon>Bacteroidota</taxon>
        <taxon>Flavobacteriia</taxon>
        <taxon>Flavobacteriales</taxon>
        <taxon>Flavobacteriaceae</taxon>
        <taxon>Winogradskyella</taxon>
    </lineage>
</organism>
<dbReference type="PROSITE" id="PS50164">
    <property type="entry name" value="GIY_YIG"/>
    <property type="match status" value="1"/>
</dbReference>
<keyword evidence="3" id="KW-1185">Reference proteome</keyword>
<evidence type="ECO:0000259" key="1">
    <source>
        <dbReference type="PROSITE" id="PS50164"/>
    </source>
</evidence>
<sequence>MHFLYIIYSKKLDKYYVGETVDLEERVLQHNTKHYKSSFTSSTSDWILKLSFQTINRTDALFLETFIKRMKSRKFIEKIIDNSTILSDLLKNRG</sequence>
<evidence type="ECO:0000313" key="3">
    <source>
        <dbReference type="Proteomes" id="UP001595812"/>
    </source>
</evidence>
<name>A0ABV8AIM5_9FLAO</name>
<accession>A0ABV8AIM5</accession>
<dbReference type="Pfam" id="PF01541">
    <property type="entry name" value="GIY-YIG"/>
    <property type="match status" value="1"/>
</dbReference>
<evidence type="ECO:0000313" key="2">
    <source>
        <dbReference type="EMBL" id="MFC3876840.1"/>
    </source>
</evidence>
<dbReference type="EMBL" id="JBHSAT010000004">
    <property type="protein sequence ID" value="MFC3876840.1"/>
    <property type="molecule type" value="Genomic_DNA"/>
</dbReference>
<dbReference type="RefSeq" id="WP_386098125.1">
    <property type="nucleotide sequence ID" value="NZ_JBHSAT010000004.1"/>
</dbReference>
<proteinExistence type="predicted"/>
<gene>
    <name evidence="2" type="ORF">ACFOSX_06300</name>
</gene>
<feature type="domain" description="GIY-YIG" evidence="1">
    <location>
        <begin position="1"/>
        <end position="77"/>
    </location>
</feature>
<reference evidence="3" key="1">
    <citation type="journal article" date="2019" name="Int. J. Syst. Evol. Microbiol.">
        <title>The Global Catalogue of Microorganisms (GCM) 10K type strain sequencing project: providing services to taxonomists for standard genome sequencing and annotation.</title>
        <authorList>
            <consortium name="The Broad Institute Genomics Platform"/>
            <consortium name="The Broad Institute Genome Sequencing Center for Infectious Disease"/>
            <person name="Wu L."/>
            <person name="Ma J."/>
        </authorList>
    </citation>
    <scope>NUCLEOTIDE SEQUENCE [LARGE SCALE GENOMIC DNA]</scope>
    <source>
        <strain evidence="3">CECT 8979</strain>
    </source>
</reference>
<protein>
    <submittedName>
        <fullName evidence="2">GIY-YIG nuclease family protein</fullName>
    </submittedName>
</protein>
<comment type="caution">
    <text evidence="2">The sequence shown here is derived from an EMBL/GenBank/DDBJ whole genome shotgun (WGS) entry which is preliminary data.</text>
</comment>
<dbReference type="CDD" id="cd10449">
    <property type="entry name" value="GIY-YIG_SLX1_like"/>
    <property type="match status" value="1"/>
</dbReference>